<dbReference type="EMBL" id="QPKB01000006">
    <property type="protein sequence ID" value="RWR87072.1"/>
    <property type="molecule type" value="Genomic_DNA"/>
</dbReference>
<name>A0A3S3QN81_9MAGN</name>
<dbReference type="Proteomes" id="UP000283530">
    <property type="component" value="Unassembled WGS sequence"/>
</dbReference>
<dbReference type="SUPFAM" id="SSF47592">
    <property type="entry name" value="SWIB/MDM2 domain"/>
    <property type="match status" value="1"/>
</dbReference>
<accession>A0A3S3QN81</accession>
<comment type="caution">
    <text evidence="1">The sequence shown here is derived from an EMBL/GenBank/DDBJ whole genome shotgun (WGS) entry which is preliminary data.</text>
</comment>
<gene>
    <name evidence="1" type="ORF">CKAN_01600200</name>
</gene>
<keyword evidence="2" id="KW-1185">Reference proteome</keyword>
<proteinExistence type="predicted"/>
<sequence length="181" mass="20614">MRESSRSCAHHEGFEIKRKGDKKLDVSVRLEMNHVPEKFKLLPTLMDVLGTEVDTCMRIATAIWHYVKKISPHLSLPRAIHYEHRIRLPGSNPAGNACYDFLVDEPLLLQREMSAFFASTLGTKRLMLVMRQFRLKLAAGEGQNAERERHSDFYKQPWVEDAVIRCLNLNPAAGNDAPAST</sequence>
<evidence type="ECO:0000313" key="2">
    <source>
        <dbReference type="Proteomes" id="UP000283530"/>
    </source>
</evidence>
<dbReference type="OrthoDB" id="10263741at2759"/>
<organism evidence="1 2">
    <name type="scientific">Cinnamomum micranthum f. kanehirae</name>
    <dbReference type="NCBI Taxonomy" id="337451"/>
    <lineage>
        <taxon>Eukaryota</taxon>
        <taxon>Viridiplantae</taxon>
        <taxon>Streptophyta</taxon>
        <taxon>Embryophyta</taxon>
        <taxon>Tracheophyta</taxon>
        <taxon>Spermatophyta</taxon>
        <taxon>Magnoliopsida</taxon>
        <taxon>Magnoliidae</taxon>
        <taxon>Laurales</taxon>
        <taxon>Lauraceae</taxon>
        <taxon>Cinnamomum</taxon>
    </lineage>
</organism>
<reference evidence="1 2" key="1">
    <citation type="journal article" date="2019" name="Nat. Plants">
        <title>Stout camphor tree genome fills gaps in understanding of flowering plant genome evolution.</title>
        <authorList>
            <person name="Chaw S.M."/>
            <person name="Liu Y.C."/>
            <person name="Wu Y.W."/>
            <person name="Wang H.Y."/>
            <person name="Lin C.I."/>
            <person name="Wu C.S."/>
            <person name="Ke H.M."/>
            <person name="Chang L.Y."/>
            <person name="Hsu C.Y."/>
            <person name="Yang H.T."/>
            <person name="Sudianto E."/>
            <person name="Hsu M.H."/>
            <person name="Wu K.P."/>
            <person name="Wang L.N."/>
            <person name="Leebens-Mack J.H."/>
            <person name="Tsai I.J."/>
        </authorList>
    </citation>
    <scope>NUCLEOTIDE SEQUENCE [LARGE SCALE GENOMIC DNA]</scope>
    <source>
        <strain evidence="2">cv. Chaw 1501</strain>
        <tissue evidence="1">Young leaves</tissue>
    </source>
</reference>
<dbReference type="InterPro" id="IPR036885">
    <property type="entry name" value="SWIB_MDM2_dom_sf"/>
</dbReference>
<dbReference type="STRING" id="337451.A0A3S3QN81"/>
<protein>
    <submittedName>
        <fullName evidence="1">SWI/SNF complex component SNF12</fullName>
    </submittedName>
</protein>
<evidence type="ECO:0000313" key="1">
    <source>
        <dbReference type="EMBL" id="RWR87072.1"/>
    </source>
</evidence>
<dbReference type="AlphaFoldDB" id="A0A3S3QN81"/>